<protein>
    <submittedName>
        <fullName evidence="1">Uncharacterized protein</fullName>
    </submittedName>
</protein>
<dbReference type="Proteomes" id="UP000694892">
    <property type="component" value="Chromosome 2S"/>
</dbReference>
<gene>
    <name evidence="1" type="ORF">XELAEV_18015334mg</name>
</gene>
<evidence type="ECO:0000313" key="1">
    <source>
        <dbReference type="EMBL" id="OCT92278.1"/>
    </source>
</evidence>
<dbReference type="AlphaFoldDB" id="A0A974DI60"/>
<accession>A0A974DI60</accession>
<evidence type="ECO:0000313" key="2">
    <source>
        <dbReference type="Proteomes" id="UP000694892"/>
    </source>
</evidence>
<dbReference type="EMBL" id="CM004469">
    <property type="protein sequence ID" value="OCT92278.1"/>
    <property type="molecule type" value="Genomic_DNA"/>
</dbReference>
<organism evidence="1 2">
    <name type="scientific">Xenopus laevis</name>
    <name type="common">African clawed frog</name>
    <dbReference type="NCBI Taxonomy" id="8355"/>
    <lineage>
        <taxon>Eukaryota</taxon>
        <taxon>Metazoa</taxon>
        <taxon>Chordata</taxon>
        <taxon>Craniata</taxon>
        <taxon>Vertebrata</taxon>
        <taxon>Euteleostomi</taxon>
        <taxon>Amphibia</taxon>
        <taxon>Batrachia</taxon>
        <taxon>Anura</taxon>
        <taxon>Pipoidea</taxon>
        <taxon>Pipidae</taxon>
        <taxon>Xenopodinae</taxon>
        <taxon>Xenopus</taxon>
        <taxon>Xenopus</taxon>
    </lineage>
</organism>
<name>A0A974DI60_XENLA</name>
<proteinExistence type="predicted"/>
<sequence length="85" mass="10186">MWFDFVCCTTVFVFSPYPVYHTVDYVATLEITCNNKINNIKNVNIIYHHSLKLNVLYVLIYLHCFKWNLFKDFMKFTSCVNLCVM</sequence>
<reference evidence="2" key="1">
    <citation type="journal article" date="2016" name="Nature">
        <title>Genome evolution in the allotetraploid frog Xenopus laevis.</title>
        <authorList>
            <person name="Session A.M."/>
            <person name="Uno Y."/>
            <person name="Kwon T."/>
            <person name="Chapman J.A."/>
            <person name="Toyoda A."/>
            <person name="Takahashi S."/>
            <person name="Fukui A."/>
            <person name="Hikosaka A."/>
            <person name="Suzuki A."/>
            <person name="Kondo M."/>
            <person name="van Heeringen S.J."/>
            <person name="Quigley I."/>
            <person name="Heinz S."/>
            <person name="Ogino H."/>
            <person name="Ochi H."/>
            <person name="Hellsten U."/>
            <person name="Lyons J.B."/>
            <person name="Simakov O."/>
            <person name="Putnam N."/>
            <person name="Stites J."/>
            <person name="Kuroki Y."/>
            <person name="Tanaka T."/>
            <person name="Michiue T."/>
            <person name="Watanabe M."/>
            <person name="Bogdanovic O."/>
            <person name="Lister R."/>
            <person name="Georgiou G."/>
            <person name="Paranjpe S.S."/>
            <person name="van Kruijsbergen I."/>
            <person name="Shu S."/>
            <person name="Carlson J."/>
            <person name="Kinoshita T."/>
            <person name="Ohta Y."/>
            <person name="Mawaribuchi S."/>
            <person name="Jenkins J."/>
            <person name="Grimwood J."/>
            <person name="Schmutz J."/>
            <person name="Mitros T."/>
            <person name="Mozaffari S.V."/>
            <person name="Suzuki Y."/>
            <person name="Haramoto Y."/>
            <person name="Yamamoto T.S."/>
            <person name="Takagi C."/>
            <person name="Heald R."/>
            <person name="Miller K."/>
            <person name="Haudenschild C."/>
            <person name="Kitzman J."/>
            <person name="Nakayama T."/>
            <person name="Izutsu Y."/>
            <person name="Robert J."/>
            <person name="Fortriede J."/>
            <person name="Burns K."/>
            <person name="Lotay V."/>
            <person name="Karimi K."/>
            <person name="Yasuoka Y."/>
            <person name="Dichmann D.S."/>
            <person name="Flajnik M.F."/>
            <person name="Houston D.W."/>
            <person name="Shendure J."/>
            <person name="DuPasquier L."/>
            <person name="Vize P.D."/>
            <person name="Zorn A.M."/>
            <person name="Ito M."/>
            <person name="Marcotte E.M."/>
            <person name="Wallingford J.B."/>
            <person name="Ito Y."/>
            <person name="Asashima M."/>
            <person name="Ueno N."/>
            <person name="Matsuda Y."/>
            <person name="Veenstra G.J."/>
            <person name="Fujiyama A."/>
            <person name="Harland R.M."/>
            <person name="Taira M."/>
            <person name="Rokhsar D.S."/>
        </authorList>
    </citation>
    <scope>NUCLEOTIDE SEQUENCE [LARGE SCALE GENOMIC DNA]</scope>
    <source>
        <strain evidence="2">J</strain>
    </source>
</reference>